<proteinExistence type="predicted"/>
<name>A0ACD6A5J5_AVESA</name>
<evidence type="ECO:0000313" key="1">
    <source>
        <dbReference type="EnsemblPlants" id="AVESA.00010b.r2.7CG0704900.1.CDS.1"/>
    </source>
</evidence>
<organism evidence="1 2">
    <name type="scientific">Avena sativa</name>
    <name type="common">Oat</name>
    <dbReference type="NCBI Taxonomy" id="4498"/>
    <lineage>
        <taxon>Eukaryota</taxon>
        <taxon>Viridiplantae</taxon>
        <taxon>Streptophyta</taxon>
        <taxon>Embryophyta</taxon>
        <taxon>Tracheophyta</taxon>
        <taxon>Spermatophyta</taxon>
        <taxon>Magnoliopsida</taxon>
        <taxon>Liliopsida</taxon>
        <taxon>Poales</taxon>
        <taxon>Poaceae</taxon>
        <taxon>BOP clade</taxon>
        <taxon>Pooideae</taxon>
        <taxon>Poodae</taxon>
        <taxon>Poeae</taxon>
        <taxon>Poeae Chloroplast Group 1 (Aveneae type)</taxon>
        <taxon>Aveninae</taxon>
        <taxon>Avena</taxon>
    </lineage>
</organism>
<evidence type="ECO:0000313" key="2">
    <source>
        <dbReference type="Proteomes" id="UP001732700"/>
    </source>
</evidence>
<reference evidence="1" key="1">
    <citation type="submission" date="2021-05" db="EMBL/GenBank/DDBJ databases">
        <authorList>
            <person name="Scholz U."/>
            <person name="Mascher M."/>
            <person name="Fiebig A."/>
        </authorList>
    </citation>
    <scope>NUCLEOTIDE SEQUENCE [LARGE SCALE GENOMIC DNA]</scope>
</reference>
<keyword evidence="2" id="KW-1185">Reference proteome</keyword>
<reference evidence="1" key="2">
    <citation type="submission" date="2025-09" db="UniProtKB">
        <authorList>
            <consortium name="EnsemblPlants"/>
        </authorList>
    </citation>
    <scope>IDENTIFICATION</scope>
</reference>
<sequence>MDSLVAFSRRRRWILFAALGTASAYGAYKIYHLPAVAARRRRLVRLAAALAAFLDAAASSADAAALVSSDLADFVRSDSDQLPRSVTQLAKLAASPEVSSTVSALSQAVAAGILRGVGSTSEPGSGDKVALSDRLVDKLFSESGERLMSSVAGSFARQLVIGFYSTPSPPGEASSSSNWVNVVATGKGHKAISSWLEVLVGTAVGVFIEKTIHINTYQQLFEGLTNPTHDAKVKELLVSVCNGAVETVVKTSHHVMFNANGKLDDNGNGNSTGSGSSRAGEGWVETVSSTLAVPSNRKLVLDVTGRVTFETVRSFLEFVLWKLHDGARKSGDTMFDSGLRAMRYMSDKSMLVATICISLCLHVLNGSRLLVTA</sequence>
<protein>
    <submittedName>
        <fullName evidence="1">Uncharacterized protein</fullName>
    </submittedName>
</protein>
<accession>A0ACD6A5J5</accession>
<dbReference type="Proteomes" id="UP001732700">
    <property type="component" value="Chromosome 7C"/>
</dbReference>
<dbReference type="EnsemblPlants" id="AVESA.00010b.r2.7CG0704900.1">
    <property type="protein sequence ID" value="AVESA.00010b.r2.7CG0704900.1.CDS.1"/>
    <property type="gene ID" value="AVESA.00010b.r2.7CG0704900"/>
</dbReference>